<dbReference type="GO" id="GO:0008270">
    <property type="term" value="F:zinc ion binding"/>
    <property type="evidence" value="ECO:0007669"/>
    <property type="project" value="UniProtKB-KW"/>
</dbReference>
<evidence type="ECO:0000256" key="4">
    <source>
        <dbReference type="ARBA" id="ARBA00022737"/>
    </source>
</evidence>
<dbReference type="OrthoDB" id="10249535at2759"/>
<protein>
    <recommendedName>
        <fullName evidence="14">C2H2-type domain-containing protein</fullName>
    </recommendedName>
</protein>
<keyword evidence="7" id="KW-0805">Transcription regulation</keyword>
<evidence type="ECO:0000256" key="11">
    <source>
        <dbReference type="ARBA" id="ARBA00037948"/>
    </source>
</evidence>
<comment type="subcellular location">
    <subcellularLocation>
        <location evidence="1">Nucleus</location>
    </subcellularLocation>
</comment>
<dbReference type="InParanoid" id="A0A2J7QHF6"/>
<accession>A0A2J7QHF6</accession>
<dbReference type="InterPro" id="IPR013087">
    <property type="entry name" value="Znf_C2H2_type"/>
</dbReference>
<comment type="similarity">
    <text evidence="2">Belongs to the krueppel C2H2-type zinc-finger protein family.</text>
</comment>
<dbReference type="SMART" id="SM00355">
    <property type="entry name" value="ZnF_C2H2"/>
    <property type="match status" value="14"/>
</dbReference>
<reference evidence="15 16" key="1">
    <citation type="submission" date="2017-12" db="EMBL/GenBank/DDBJ databases">
        <title>Hemimetabolous genomes reveal molecular basis of termite eusociality.</title>
        <authorList>
            <person name="Harrison M.C."/>
            <person name="Jongepier E."/>
            <person name="Robertson H.M."/>
            <person name="Arning N."/>
            <person name="Bitard-Feildel T."/>
            <person name="Chao H."/>
            <person name="Childers C.P."/>
            <person name="Dinh H."/>
            <person name="Doddapaneni H."/>
            <person name="Dugan S."/>
            <person name="Gowin J."/>
            <person name="Greiner C."/>
            <person name="Han Y."/>
            <person name="Hu H."/>
            <person name="Hughes D.S.T."/>
            <person name="Huylmans A.-K."/>
            <person name="Kemena C."/>
            <person name="Kremer L.P.M."/>
            <person name="Lee S.L."/>
            <person name="Lopez-Ezquerra A."/>
            <person name="Mallet L."/>
            <person name="Monroy-Kuhn J.M."/>
            <person name="Moser A."/>
            <person name="Murali S.C."/>
            <person name="Muzny D.M."/>
            <person name="Otani S."/>
            <person name="Piulachs M.-D."/>
            <person name="Poelchau M."/>
            <person name="Qu J."/>
            <person name="Schaub F."/>
            <person name="Wada-Katsumata A."/>
            <person name="Worley K.C."/>
            <person name="Xie Q."/>
            <person name="Ylla G."/>
            <person name="Poulsen M."/>
            <person name="Gibbs R.A."/>
            <person name="Schal C."/>
            <person name="Richards S."/>
            <person name="Belles X."/>
            <person name="Korb J."/>
            <person name="Bornberg-Bauer E."/>
        </authorList>
    </citation>
    <scope>NUCLEOTIDE SEQUENCE [LARGE SCALE GENOMIC DNA]</scope>
    <source>
        <tissue evidence="15">Whole body</tissue>
    </source>
</reference>
<evidence type="ECO:0000256" key="8">
    <source>
        <dbReference type="ARBA" id="ARBA00023125"/>
    </source>
</evidence>
<evidence type="ECO:0000256" key="9">
    <source>
        <dbReference type="ARBA" id="ARBA00023163"/>
    </source>
</evidence>
<feature type="domain" description="C2H2-type" evidence="14">
    <location>
        <begin position="347"/>
        <end position="373"/>
    </location>
</feature>
<evidence type="ECO:0000256" key="10">
    <source>
        <dbReference type="ARBA" id="ARBA00023242"/>
    </source>
</evidence>
<dbReference type="InterPro" id="IPR036236">
    <property type="entry name" value="Znf_C2H2_sf"/>
</dbReference>
<dbReference type="PROSITE" id="PS00028">
    <property type="entry name" value="ZINC_FINGER_C2H2_1"/>
    <property type="match status" value="10"/>
</dbReference>
<proteinExistence type="inferred from homology"/>
<feature type="domain" description="C2H2-type" evidence="14">
    <location>
        <begin position="432"/>
        <end position="459"/>
    </location>
</feature>
<name>A0A2J7QHF6_9NEOP</name>
<dbReference type="PANTHER" id="PTHR24388">
    <property type="entry name" value="ZINC FINGER PROTEIN"/>
    <property type="match status" value="1"/>
</dbReference>
<feature type="domain" description="C2H2-type" evidence="14">
    <location>
        <begin position="309"/>
        <end position="332"/>
    </location>
</feature>
<dbReference type="STRING" id="105785.A0A2J7QHF6"/>
<evidence type="ECO:0000256" key="1">
    <source>
        <dbReference type="ARBA" id="ARBA00004123"/>
    </source>
</evidence>
<feature type="domain" description="C2H2-type" evidence="14">
    <location>
        <begin position="404"/>
        <end position="431"/>
    </location>
</feature>
<dbReference type="SUPFAM" id="SSF57667">
    <property type="entry name" value="beta-beta-alpha zinc fingers"/>
    <property type="match status" value="6"/>
</dbReference>
<evidence type="ECO:0000256" key="3">
    <source>
        <dbReference type="ARBA" id="ARBA00022723"/>
    </source>
</evidence>
<keyword evidence="16" id="KW-1185">Reference proteome</keyword>
<dbReference type="FunFam" id="3.30.160.60:FF:000012">
    <property type="entry name" value="RB-associated KRAB zinc finger protein-like"/>
    <property type="match status" value="1"/>
</dbReference>
<dbReference type="PANTHER" id="PTHR24388:SF54">
    <property type="entry name" value="PROTEIN ESCARGOT"/>
    <property type="match status" value="1"/>
</dbReference>
<evidence type="ECO:0000256" key="6">
    <source>
        <dbReference type="ARBA" id="ARBA00022833"/>
    </source>
</evidence>
<evidence type="ECO:0000259" key="14">
    <source>
        <dbReference type="PROSITE" id="PS50157"/>
    </source>
</evidence>
<keyword evidence="5 12" id="KW-0863">Zinc-finger</keyword>
<comment type="caution">
    <text evidence="15">The sequence shown here is derived from an EMBL/GenBank/DDBJ whole genome shotgun (WGS) entry which is preliminary data.</text>
</comment>
<dbReference type="FunFam" id="3.30.160.60:FF:000045">
    <property type="entry name" value="ZFP69 zinc finger protein B"/>
    <property type="match status" value="1"/>
</dbReference>
<feature type="domain" description="C2H2-type" evidence="14">
    <location>
        <begin position="7"/>
        <end position="35"/>
    </location>
</feature>
<evidence type="ECO:0000313" key="16">
    <source>
        <dbReference type="Proteomes" id="UP000235965"/>
    </source>
</evidence>
<keyword evidence="4" id="KW-0677">Repeat</keyword>
<gene>
    <name evidence="15" type="ORF">B7P43_G13864</name>
</gene>
<dbReference type="GO" id="GO:0005634">
    <property type="term" value="C:nucleus"/>
    <property type="evidence" value="ECO:0007669"/>
    <property type="project" value="UniProtKB-SubCell"/>
</dbReference>
<feature type="region of interest" description="Disordered" evidence="13">
    <location>
        <begin position="22"/>
        <end position="59"/>
    </location>
</feature>
<keyword evidence="9" id="KW-0804">Transcription</keyword>
<dbReference type="GO" id="GO:0000981">
    <property type="term" value="F:DNA-binding transcription factor activity, RNA polymerase II-specific"/>
    <property type="evidence" value="ECO:0007669"/>
    <property type="project" value="TreeGrafter"/>
</dbReference>
<feature type="region of interest" description="Disordered" evidence="13">
    <location>
        <begin position="96"/>
        <end position="115"/>
    </location>
</feature>
<evidence type="ECO:0000256" key="2">
    <source>
        <dbReference type="ARBA" id="ARBA00006991"/>
    </source>
</evidence>
<dbReference type="FunFam" id="3.30.160.60:FF:001480">
    <property type="entry name" value="Si:cabz01071911.3"/>
    <property type="match status" value="1"/>
</dbReference>
<keyword evidence="3" id="KW-0479">Metal-binding</keyword>
<organism evidence="15 16">
    <name type="scientific">Cryptotermes secundus</name>
    <dbReference type="NCBI Taxonomy" id="105785"/>
    <lineage>
        <taxon>Eukaryota</taxon>
        <taxon>Metazoa</taxon>
        <taxon>Ecdysozoa</taxon>
        <taxon>Arthropoda</taxon>
        <taxon>Hexapoda</taxon>
        <taxon>Insecta</taxon>
        <taxon>Pterygota</taxon>
        <taxon>Neoptera</taxon>
        <taxon>Polyneoptera</taxon>
        <taxon>Dictyoptera</taxon>
        <taxon>Blattodea</taxon>
        <taxon>Blattoidea</taxon>
        <taxon>Termitoidae</taxon>
        <taxon>Kalotermitidae</taxon>
        <taxon>Cryptotermitinae</taxon>
        <taxon>Cryptotermes</taxon>
    </lineage>
</organism>
<feature type="domain" description="C2H2-type" evidence="14">
    <location>
        <begin position="460"/>
        <end position="487"/>
    </location>
</feature>
<keyword evidence="10" id="KW-0539">Nucleus</keyword>
<feature type="domain" description="C2H2-type" evidence="14">
    <location>
        <begin position="250"/>
        <end position="278"/>
    </location>
</feature>
<dbReference type="Pfam" id="PF13912">
    <property type="entry name" value="zf-C2H2_6"/>
    <property type="match status" value="1"/>
</dbReference>
<evidence type="ECO:0000256" key="13">
    <source>
        <dbReference type="SAM" id="MobiDB-lite"/>
    </source>
</evidence>
<evidence type="ECO:0000313" key="15">
    <source>
        <dbReference type="EMBL" id="PNF28025.1"/>
    </source>
</evidence>
<feature type="domain" description="C2H2-type" evidence="14">
    <location>
        <begin position="139"/>
        <end position="167"/>
    </location>
</feature>
<feature type="domain" description="C2H2-type" evidence="14">
    <location>
        <begin position="488"/>
        <end position="515"/>
    </location>
</feature>
<dbReference type="AlphaFoldDB" id="A0A2J7QHF6"/>
<comment type="similarity">
    <text evidence="11">Belongs to the snail C2H2-type zinc-finger protein family.</text>
</comment>
<sequence length="520" mass="60139">MRADRVYKCGACGEPFNCPKERRVHRSTYHSDKSGSSETVASANEGKISVDIVSRKQAHKQKARVKKVIKEEEDKSCVKTEGPQFMEVFLEEDTETKMEAEDGSEEGEGLPENVSATPDKAEAAELVKQEPVLEAAAIYRCSMCTELFTSTKLRSDHELKVHKKAKDKKNECATCKEVFTNDGEYQAHLQTHPLECSQCGKYFYRRQNLELHLKRHLGIKPHKCTVCDKAFVTKQKLAEHTNSHTGNAPIKCPLCDETFRRYSNLIQHKHRHHMNVKKKVRDFICHCGEIFHSKKKLEWHKEIHEEKPKCCTYCSERFVHAASLTRHIRKAHDCRYVPKCGREVENVECKVCGYVFLKSSMAVHMRMHSGERPYSCHVCGKNFSTKWNLQLHRWTHAARSSKPFKCSLCKSAFFRRNDYTAHMHSHRNVRPYTCNHCGCQFIRKYNCLRHVREHEVGKSFSCNVCGKLFHRSYYLKEHLRVHSGSRPFACHICGKASSTKSNHNKHVKIHHAREPVNTEG</sequence>
<dbReference type="PROSITE" id="PS50157">
    <property type="entry name" value="ZINC_FINGER_C2H2_2"/>
    <property type="match status" value="12"/>
</dbReference>
<dbReference type="Proteomes" id="UP000235965">
    <property type="component" value="Unassembled WGS sequence"/>
</dbReference>
<keyword evidence="6" id="KW-0862">Zinc</keyword>
<keyword evidence="8" id="KW-0238">DNA-binding</keyword>
<evidence type="ECO:0000256" key="12">
    <source>
        <dbReference type="PROSITE-ProRule" id="PRU00042"/>
    </source>
</evidence>
<feature type="domain" description="C2H2-type" evidence="14">
    <location>
        <begin position="194"/>
        <end position="221"/>
    </location>
</feature>
<dbReference type="InterPro" id="IPR050527">
    <property type="entry name" value="Snail/Krueppel_Znf"/>
</dbReference>
<dbReference type="EMBL" id="NEVH01013976">
    <property type="protein sequence ID" value="PNF28025.1"/>
    <property type="molecule type" value="Genomic_DNA"/>
</dbReference>
<evidence type="ECO:0000256" key="5">
    <source>
        <dbReference type="ARBA" id="ARBA00022771"/>
    </source>
</evidence>
<dbReference type="Pfam" id="PF00096">
    <property type="entry name" value="zf-C2H2"/>
    <property type="match status" value="5"/>
</dbReference>
<evidence type="ECO:0000256" key="7">
    <source>
        <dbReference type="ARBA" id="ARBA00023015"/>
    </source>
</evidence>
<feature type="domain" description="C2H2-type" evidence="14">
    <location>
        <begin position="222"/>
        <end position="249"/>
    </location>
</feature>
<feature type="domain" description="C2H2-type" evidence="14">
    <location>
        <begin position="374"/>
        <end position="401"/>
    </location>
</feature>
<dbReference type="Gene3D" id="3.30.160.60">
    <property type="entry name" value="Classic Zinc Finger"/>
    <property type="match status" value="10"/>
</dbReference>
<dbReference type="GO" id="GO:0000978">
    <property type="term" value="F:RNA polymerase II cis-regulatory region sequence-specific DNA binding"/>
    <property type="evidence" value="ECO:0007669"/>
    <property type="project" value="TreeGrafter"/>
</dbReference>